<dbReference type="Proteomes" id="UP001221757">
    <property type="component" value="Unassembled WGS sequence"/>
</dbReference>
<evidence type="ECO:0000313" key="1">
    <source>
        <dbReference type="EMBL" id="KAJ7654201.1"/>
    </source>
</evidence>
<gene>
    <name evidence="1" type="ORF">B0H17DRAFT_1163544</name>
</gene>
<organism evidence="1 2">
    <name type="scientific">Mycena rosella</name>
    <name type="common">Pink bonnet</name>
    <name type="synonym">Agaricus rosellus</name>
    <dbReference type="NCBI Taxonomy" id="1033263"/>
    <lineage>
        <taxon>Eukaryota</taxon>
        <taxon>Fungi</taxon>
        <taxon>Dikarya</taxon>
        <taxon>Basidiomycota</taxon>
        <taxon>Agaricomycotina</taxon>
        <taxon>Agaricomycetes</taxon>
        <taxon>Agaricomycetidae</taxon>
        <taxon>Agaricales</taxon>
        <taxon>Marasmiineae</taxon>
        <taxon>Mycenaceae</taxon>
        <taxon>Mycena</taxon>
    </lineage>
</organism>
<dbReference type="AlphaFoldDB" id="A0AAD7G0U0"/>
<reference evidence="1" key="1">
    <citation type="submission" date="2023-03" db="EMBL/GenBank/DDBJ databases">
        <title>Massive genome expansion in bonnet fungi (Mycena s.s.) driven by repeated elements and novel gene families across ecological guilds.</title>
        <authorList>
            <consortium name="Lawrence Berkeley National Laboratory"/>
            <person name="Harder C.B."/>
            <person name="Miyauchi S."/>
            <person name="Viragh M."/>
            <person name="Kuo A."/>
            <person name="Thoen E."/>
            <person name="Andreopoulos B."/>
            <person name="Lu D."/>
            <person name="Skrede I."/>
            <person name="Drula E."/>
            <person name="Henrissat B."/>
            <person name="Morin E."/>
            <person name="Kohler A."/>
            <person name="Barry K."/>
            <person name="LaButti K."/>
            <person name="Morin E."/>
            <person name="Salamov A."/>
            <person name="Lipzen A."/>
            <person name="Mereny Z."/>
            <person name="Hegedus B."/>
            <person name="Baldrian P."/>
            <person name="Stursova M."/>
            <person name="Weitz H."/>
            <person name="Taylor A."/>
            <person name="Grigoriev I.V."/>
            <person name="Nagy L.G."/>
            <person name="Martin F."/>
            <person name="Kauserud H."/>
        </authorList>
    </citation>
    <scope>NUCLEOTIDE SEQUENCE</scope>
    <source>
        <strain evidence="1">CBHHK067</strain>
    </source>
</reference>
<dbReference type="EMBL" id="JARKIE010000326">
    <property type="protein sequence ID" value="KAJ7654201.1"/>
    <property type="molecule type" value="Genomic_DNA"/>
</dbReference>
<sequence>MGDVGEPLPGSLSPPLCLTISTMGGFGGFRTFGPKMFKDYVVHLKSLFEHIPSLEHNFSNSVFPAVMFSLGPDSVTFEHLDYQNNPLGWCGITSAGDFNPKKSAHLYLKQLKLVVEFPPCASALIPSAVINHGNTPLTPGETRYSITQYTASGLFRWVKYGFKTAEQSCRQLGGRDLKTEFDGAPGERARWGLGLYSKVDELKADYASSFM</sequence>
<proteinExistence type="predicted"/>
<dbReference type="Gene3D" id="3.60.130.30">
    <property type="match status" value="1"/>
</dbReference>
<accession>A0AAD7G0U0</accession>
<comment type="caution">
    <text evidence="1">The sequence shown here is derived from an EMBL/GenBank/DDBJ whole genome shotgun (WGS) entry which is preliminary data.</text>
</comment>
<protein>
    <submittedName>
        <fullName evidence="1">Uncharacterized protein</fullName>
    </submittedName>
</protein>
<keyword evidence="2" id="KW-1185">Reference proteome</keyword>
<name>A0AAD7G0U0_MYCRO</name>
<evidence type="ECO:0000313" key="2">
    <source>
        <dbReference type="Proteomes" id="UP001221757"/>
    </source>
</evidence>